<comment type="caution">
    <text evidence="1">The sequence shown here is derived from an EMBL/GenBank/DDBJ whole genome shotgun (WGS) entry which is preliminary data.</text>
</comment>
<keyword evidence="2" id="KW-1185">Reference proteome</keyword>
<protein>
    <submittedName>
        <fullName evidence="1">Uncharacterized protein</fullName>
    </submittedName>
</protein>
<organism evidence="1 2">
    <name type="scientific">Larimichthys crocea</name>
    <name type="common">Large yellow croaker</name>
    <name type="synonym">Pseudosciaena crocea</name>
    <dbReference type="NCBI Taxonomy" id="215358"/>
    <lineage>
        <taxon>Eukaryota</taxon>
        <taxon>Metazoa</taxon>
        <taxon>Chordata</taxon>
        <taxon>Craniata</taxon>
        <taxon>Vertebrata</taxon>
        <taxon>Euteleostomi</taxon>
        <taxon>Actinopterygii</taxon>
        <taxon>Neopterygii</taxon>
        <taxon>Teleostei</taxon>
        <taxon>Neoteleostei</taxon>
        <taxon>Acanthomorphata</taxon>
        <taxon>Eupercaria</taxon>
        <taxon>Sciaenidae</taxon>
        <taxon>Larimichthys</taxon>
    </lineage>
</organism>
<evidence type="ECO:0000313" key="2">
    <source>
        <dbReference type="Proteomes" id="UP000793456"/>
    </source>
</evidence>
<sequence length="1855" mass="198865">MDESQCRSCSPGFYCSETGLSAVSGPCLAGYYCLEGSQTATPMSSASGDVCPAGYYCVEGSHVPTPCPVGSYQNETGGKGTDDCKPCPIGSFQDLSGQRECNPCPPGFHCLSPSHSRPLPCPAGYICPRNSPDSQPLPCPKGTYSPNQGLTNTGECLVCPAGQFCGSEGLVEPSGACAAGFLCLMGATVPNPTDNRTGSLCPPGIFCQQGLRAGDCWTGFYCDWGSSRADEALCPAGFFCPSGTRVPMPCPAGTFSSEMGNTHQDNCTTCTPGYYCQGLILGLEFPCPPGTVQSQLGASSPEACLLCPAGTEKSECFVLSPALSQPTGLCEAGYYCPAGSTSPNSTEYQGNSTKSYLCPSGHYCPSGTGYPLHCPTGSLSISRGLKEDDECPPCPPGLFCDRPAIAELSDALPCNAGYVCLGGSSSPTPSDGSHGYLCPSGHSCPVGSVSEIPCEPGTYNPAPGAARCITCPKGTVCSSTATQEPSICPAGYFCQGGATEPTPQSSDNFPRNGPCPEVYPWRAALHCPAGHYCSTEGLAKPSGPCAAGFYCPFDFSSTTPYAFLCPKGHYCSEGSPLALPCPTGEYQPNPGSDSCIPCRPGFYCEEAIVGDPWPCPTTLILPCRAGRIQGECAAGYLCVSGSADFTPQGPMSNLTQCQWGMQCAGPCPSGFYCPMGTEEAELCPANTFRNSPGGAGLQDCLPCPPQYWCQPGEPALHLCPVGHYCDGLPGSDFGGGTGPRPCPLYTYQPYPGAGSKGDCLPCPPGSHCNTIGLTDYSNSPCPPGFWCSGTGPPILCPAGTMRPLPGATAPSQCELCEGGTYCPDPRDTGQPNLKGIPCRASYQCPIGSDNYKSNSCPLGHVCPTGSTQPIPCPPGTFGNLNNAKTMSDCHPCPAGTFNHLSAQKACFPCGSSSTSLAGSSSCTCIGKNRAFQHSDGSCLCRTGFIFYNELDFKSSASDSELDCQPEANRRCAAGQVRLAASRECVSPSLHSCNITCGQHGGTLDVEMGICQCERYVSAEELCNISCLSRLPQLSAQFAPDGHLLLSLKEKDSMVWARAVMNVLGPDIHAKSIGKTHFVQFDSEGVFGWIPTQRELVQQFLSEPIELINTRPKTRRDKDNDDDTHIAVLPRIPNPVTCLSAGDMLIFQLTINHTGLPMCFQKQGSMCLLTMLSQSGVWWWWSAEDGTECNPRASVFQPMTPTQLVKYGIIKQHRLNLLPDWGLIVGILSLLLVVVVVVTTTVLVLRPGKAKLVSQWRAKPKWRNLGEPFCPVDCVCSGESIAVPSLGGFLGSRGVGEGAEAEEPAISKGGSVSGCCDLEEFNVKTLYDKLEDQNLHIASQLARHRKDTQEFYRNMCQQTETIKNVFENMDNKKLSLLKELLVHNAMRDKPTNSSAEEKDAQAEASIVLLGAVLRSVETLLCRLTGEVWPHDGRECEQQSGYTHPGDSNMYYTQVIQLLANCPLFPSVVLLLAKSIPISSSSSNEALLAHCARDFYFDATNQILYLSEAKLQHVGHFVATILQSMAHIASGSKPQSFVQALHEAISALSLQLFNFSFKWNTAEGQIAFIMLSSHSQKSMLQRGRPGALVDEFLNIRVPTEEHFTEHILASRLEKYKYFKLEQLIANLKRREDMEAGSQPKGTPMQISCVEEEIDRMNESFLQLSVQLQKRAQMITQLKERENSAGNHSVRATPTSTPSLSRNGTILLELKRRHVSQRLNELQITLGQMRRCQQHDSKSKDGTRGYTQTDSSTTQQGQREHYAGVDGCSSADGQRQDSIPASQSHSQQTAESSNRKLESHISDQQRGDTVQINNPDTLPDSQMLNSQDQLHLNVPGKHKLNSQVTIENTAGHTDIDNM</sequence>
<name>A0ACD3QIX1_LARCR</name>
<proteinExistence type="predicted"/>
<accession>A0ACD3QIX1</accession>
<dbReference type="EMBL" id="CM011691">
    <property type="protein sequence ID" value="TMS07192.1"/>
    <property type="molecule type" value="Genomic_DNA"/>
</dbReference>
<reference evidence="1" key="1">
    <citation type="submission" date="2018-11" db="EMBL/GenBank/DDBJ databases">
        <title>The sequence and de novo assembly of Larimichthys crocea genome using PacBio and Hi-C technologies.</title>
        <authorList>
            <person name="Xu P."/>
            <person name="Chen B."/>
            <person name="Zhou Z."/>
            <person name="Ke Q."/>
            <person name="Wu Y."/>
            <person name="Bai H."/>
            <person name="Pu F."/>
        </authorList>
    </citation>
    <scope>NUCLEOTIDE SEQUENCE</scope>
    <source>
        <tissue evidence="1">Muscle</tissue>
    </source>
</reference>
<gene>
    <name evidence="1" type="ORF">E3U43_011285</name>
</gene>
<dbReference type="Proteomes" id="UP000793456">
    <property type="component" value="Chromosome XVIII"/>
</dbReference>
<evidence type="ECO:0000313" key="1">
    <source>
        <dbReference type="EMBL" id="TMS07192.1"/>
    </source>
</evidence>